<evidence type="ECO:0000256" key="1">
    <source>
        <dbReference type="SAM" id="Phobius"/>
    </source>
</evidence>
<evidence type="ECO:0000313" key="2">
    <source>
        <dbReference type="EMBL" id="TXD96524.1"/>
    </source>
</evidence>
<keyword evidence="1" id="KW-0812">Transmembrane</keyword>
<keyword evidence="3" id="KW-1185">Reference proteome</keyword>
<dbReference type="EMBL" id="VORZ01000003">
    <property type="protein sequence ID" value="TXD96524.1"/>
    <property type="molecule type" value="Genomic_DNA"/>
</dbReference>
<gene>
    <name evidence="2" type="ORF">ES754_10325</name>
</gene>
<name>A0A5C7A212_9GAMM</name>
<feature type="transmembrane region" description="Helical" evidence="1">
    <location>
        <begin position="52"/>
        <end position="71"/>
    </location>
</feature>
<proteinExistence type="predicted"/>
<dbReference type="Proteomes" id="UP000321903">
    <property type="component" value="Unassembled WGS sequence"/>
</dbReference>
<organism evidence="2 3">
    <name type="scientific">Psychrobacter frigidicola</name>
    <dbReference type="NCBI Taxonomy" id="45611"/>
    <lineage>
        <taxon>Bacteria</taxon>
        <taxon>Pseudomonadati</taxon>
        <taxon>Pseudomonadota</taxon>
        <taxon>Gammaproteobacteria</taxon>
        <taxon>Moraxellales</taxon>
        <taxon>Moraxellaceae</taxon>
        <taxon>Psychrobacter</taxon>
    </lineage>
</organism>
<dbReference type="OrthoDB" id="7024561at2"/>
<comment type="caution">
    <text evidence="2">The sequence shown here is derived from an EMBL/GenBank/DDBJ whole genome shotgun (WGS) entry which is preliminary data.</text>
</comment>
<reference evidence="2 3" key="1">
    <citation type="submission" date="2019-08" db="EMBL/GenBank/DDBJ databases">
        <title>Genome sequence of Psychrobacter frigidicola ACAM304 (type strain).</title>
        <authorList>
            <person name="Bowman J.P."/>
        </authorList>
    </citation>
    <scope>NUCLEOTIDE SEQUENCE [LARGE SCALE GENOMIC DNA]</scope>
    <source>
        <strain evidence="2 3">ACAM 304</strain>
    </source>
</reference>
<keyword evidence="1" id="KW-1133">Transmembrane helix</keyword>
<accession>A0A5C7A212</accession>
<keyword evidence="1" id="KW-0472">Membrane</keyword>
<dbReference type="AlphaFoldDB" id="A0A5C7A212"/>
<evidence type="ECO:0000313" key="3">
    <source>
        <dbReference type="Proteomes" id="UP000321903"/>
    </source>
</evidence>
<sequence length="78" mass="8706">MPNTTYESVFQADIIDQMQTHGWQLGQASGYQRATALYEQDALKPPSRMSGISFAACFLSIVSAILLKHWLSSSIKRI</sequence>
<protein>
    <submittedName>
        <fullName evidence="2">Uncharacterized protein</fullName>
    </submittedName>
</protein>